<dbReference type="PANTHER" id="PTHR30250">
    <property type="entry name" value="PST FAMILY PREDICTED COLANIC ACID TRANSPORTER"/>
    <property type="match status" value="1"/>
</dbReference>
<accession>A0ABW4LYY0</accession>
<comment type="subcellular location">
    <subcellularLocation>
        <location evidence="1">Cell membrane</location>
        <topology evidence="1">Multi-pass membrane protein</topology>
    </subcellularLocation>
</comment>
<feature type="transmembrane region" description="Helical" evidence="7">
    <location>
        <begin position="318"/>
        <end position="342"/>
    </location>
</feature>
<evidence type="ECO:0000313" key="9">
    <source>
        <dbReference type="Proteomes" id="UP001597322"/>
    </source>
</evidence>
<feature type="transmembrane region" description="Helical" evidence="7">
    <location>
        <begin position="253"/>
        <end position="271"/>
    </location>
</feature>
<keyword evidence="9" id="KW-1185">Reference proteome</keyword>
<dbReference type="Pfam" id="PF13440">
    <property type="entry name" value="Polysacc_synt_3"/>
    <property type="match status" value="1"/>
</dbReference>
<feature type="transmembrane region" description="Helical" evidence="7">
    <location>
        <begin position="354"/>
        <end position="372"/>
    </location>
</feature>
<evidence type="ECO:0000256" key="2">
    <source>
        <dbReference type="ARBA" id="ARBA00007430"/>
    </source>
</evidence>
<feature type="transmembrane region" description="Helical" evidence="7">
    <location>
        <begin position="444"/>
        <end position="465"/>
    </location>
</feature>
<feature type="transmembrane region" description="Helical" evidence="7">
    <location>
        <begin position="45"/>
        <end position="67"/>
    </location>
</feature>
<evidence type="ECO:0000313" key="8">
    <source>
        <dbReference type="EMBL" id="MFD1744365.1"/>
    </source>
</evidence>
<keyword evidence="5 7" id="KW-1133">Transmembrane helix</keyword>
<name>A0ABW4LYY0_9HYPH</name>
<feature type="transmembrane region" description="Helical" evidence="7">
    <location>
        <begin position="283"/>
        <end position="306"/>
    </location>
</feature>
<gene>
    <name evidence="8" type="ORF">ACFSE1_02715</name>
</gene>
<sequence>MAAKGKTITSVIWSISSKVAIFTLKFVSVPILARYLSPSELGMVASGMIVITFLLLFAGAGLTAGLIRDAREDAVSDDTIFWTNLGVATTLGFLVYLFAQPLASLLGAPEAAWLLEIFAPLFVLYLGPDVASSQLSRRMAFDKDAFVSVFAEAMGAIAAIAIVIGGYGIWALIGQLYVSAGLRFIGLFLAAGYLPGFHFAMPELRRHMSYGVRLVGADFVSFLSFQSPIVIITRMLGLPEAGTFNLTNRLSDLPNQIVLTGLMSVLFPSFSRMNDDSEKQAAILSRTTQATTLLLAPMLFGIWAVAEPAMTVVFGEKWAFAAPVLGLLAVSKGIMSPCGSFIPYLKATGHATVLWRFGLGRAITTILAMIAGAWWNGLYGLCVFLCIANVGVLLSYLWVVLKVAGLPLIAGMRNTLFPLLLAGLMAVTVRLLFVGGWIQADGALMQLAMGVAVGGALYAVLVLLTQRRLVMELVRR</sequence>
<evidence type="ECO:0000256" key="1">
    <source>
        <dbReference type="ARBA" id="ARBA00004651"/>
    </source>
</evidence>
<protein>
    <submittedName>
        <fullName evidence="8">Lipopolysaccharide biosynthesis protein</fullName>
    </submittedName>
</protein>
<feature type="transmembrane region" description="Helical" evidence="7">
    <location>
        <begin position="79"/>
        <end position="99"/>
    </location>
</feature>
<feature type="transmembrane region" description="Helical" evidence="7">
    <location>
        <begin position="149"/>
        <end position="170"/>
    </location>
</feature>
<feature type="transmembrane region" description="Helical" evidence="7">
    <location>
        <begin position="176"/>
        <end position="200"/>
    </location>
</feature>
<evidence type="ECO:0000256" key="7">
    <source>
        <dbReference type="SAM" id="Phobius"/>
    </source>
</evidence>
<organism evidence="8 9">
    <name type="scientific">Rhizobium helianthi</name>
    <dbReference type="NCBI Taxonomy" id="1132695"/>
    <lineage>
        <taxon>Bacteria</taxon>
        <taxon>Pseudomonadati</taxon>
        <taxon>Pseudomonadota</taxon>
        <taxon>Alphaproteobacteria</taxon>
        <taxon>Hyphomicrobiales</taxon>
        <taxon>Rhizobiaceae</taxon>
        <taxon>Rhizobium/Agrobacterium group</taxon>
        <taxon>Rhizobium</taxon>
    </lineage>
</organism>
<feature type="transmembrane region" description="Helical" evidence="7">
    <location>
        <begin position="111"/>
        <end position="128"/>
    </location>
</feature>
<evidence type="ECO:0000256" key="6">
    <source>
        <dbReference type="ARBA" id="ARBA00023136"/>
    </source>
</evidence>
<proteinExistence type="inferred from homology"/>
<dbReference type="Proteomes" id="UP001597322">
    <property type="component" value="Unassembled WGS sequence"/>
</dbReference>
<dbReference type="RefSeq" id="WP_377396176.1">
    <property type="nucleotide sequence ID" value="NZ_JBHUEQ010000003.1"/>
</dbReference>
<dbReference type="CDD" id="cd13127">
    <property type="entry name" value="MATE_tuaB_like"/>
    <property type="match status" value="1"/>
</dbReference>
<keyword evidence="4 7" id="KW-0812">Transmembrane</keyword>
<evidence type="ECO:0000256" key="4">
    <source>
        <dbReference type="ARBA" id="ARBA00022692"/>
    </source>
</evidence>
<evidence type="ECO:0000256" key="5">
    <source>
        <dbReference type="ARBA" id="ARBA00022989"/>
    </source>
</evidence>
<dbReference type="EMBL" id="JBHUEQ010000003">
    <property type="protein sequence ID" value="MFD1744365.1"/>
    <property type="molecule type" value="Genomic_DNA"/>
</dbReference>
<dbReference type="PANTHER" id="PTHR30250:SF10">
    <property type="entry name" value="LIPOPOLYSACCHARIDE BIOSYNTHESIS PROTEIN WZXC"/>
    <property type="match status" value="1"/>
</dbReference>
<reference evidence="9" key="1">
    <citation type="journal article" date="2019" name="Int. J. Syst. Evol. Microbiol.">
        <title>The Global Catalogue of Microorganisms (GCM) 10K type strain sequencing project: providing services to taxonomists for standard genome sequencing and annotation.</title>
        <authorList>
            <consortium name="The Broad Institute Genomics Platform"/>
            <consortium name="The Broad Institute Genome Sequencing Center for Infectious Disease"/>
            <person name="Wu L."/>
            <person name="Ma J."/>
        </authorList>
    </citation>
    <scope>NUCLEOTIDE SEQUENCE [LARGE SCALE GENOMIC DNA]</scope>
    <source>
        <strain evidence="9">CG52</strain>
    </source>
</reference>
<comment type="caution">
    <text evidence="8">The sequence shown here is derived from an EMBL/GenBank/DDBJ whole genome shotgun (WGS) entry which is preliminary data.</text>
</comment>
<feature type="transmembrane region" description="Helical" evidence="7">
    <location>
        <begin position="12"/>
        <end position="33"/>
    </location>
</feature>
<evidence type="ECO:0000256" key="3">
    <source>
        <dbReference type="ARBA" id="ARBA00022475"/>
    </source>
</evidence>
<feature type="transmembrane region" description="Helical" evidence="7">
    <location>
        <begin position="378"/>
        <end position="404"/>
    </location>
</feature>
<feature type="transmembrane region" description="Helical" evidence="7">
    <location>
        <begin position="212"/>
        <end position="233"/>
    </location>
</feature>
<dbReference type="InterPro" id="IPR050833">
    <property type="entry name" value="Poly_Biosynth_Transport"/>
</dbReference>
<keyword evidence="3" id="KW-1003">Cell membrane</keyword>
<comment type="similarity">
    <text evidence="2">Belongs to the polysaccharide synthase family.</text>
</comment>
<keyword evidence="6 7" id="KW-0472">Membrane</keyword>
<feature type="transmembrane region" description="Helical" evidence="7">
    <location>
        <begin position="416"/>
        <end position="438"/>
    </location>
</feature>